<dbReference type="InterPro" id="IPR024079">
    <property type="entry name" value="MetalloPept_cat_dom_sf"/>
</dbReference>
<dbReference type="GO" id="GO:0006508">
    <property type="term" value="P:proteolysis"/>
    <property type="evidence" value="ECO:0007669"/>
    <property type="project" value="UniProtKB-KW"/>
</dbReference>
<dbReference type="OrthoDB" id="6378004at2759"/>
<dbReference type="AlphaFoldDB" id="A0A7R9GGS3"/>
<dbReference type="Gene3D" id="3.40.390.10">
    <property type="entry name" value="Collagenase (Catalytic Domain)"/>
    <property type="match status" value="1"/>
</dbReference>
<dbReference type="Pfam" id="PF01400">
    <property type="entry name" value="Astacin"/>
    <property type="match status" value="1"/>
</dbReference>
<dbReference type="GO" id="GO:0008270">
    <property type="term" value="F:zinc ion binding"/>
    <property type="evidence" value="ECO:0007669"/>
    <property type="project" value="UniProtKB-UniRule"/>
</dbReference>
<dbReference type="EMBL" id="OA884293">
    <property type="protein sequence ID" value="CAD7280574.1"/>
    <property type="molecule type" value="Genomic_DNA"/>
</dbReference>
<evidence type="ECO:0000256" key="3">
    <source>
        <dbReference type="SAM" id="MobiDB-lite"/>
    </source>
</evidence>
<feature type="region of interest" description="Disordered" evidence="3">
    <location>
        <begin position="199"/>
        <end position="265"/>
    </location>
</feature>
<dbReference type="SMART" id="SM00235">
    <property type="entry name" value="ZnMc"/>
    <property type="match status" value="1"/>
</dbReference>
<dbReference type="EC" id="3.4.24.-" evidence="2"/>
<keyword evidence="6" id="KW-1185">Reference proteome</keyword>
<feature type="compositionally biased region" description="Low complexity" evidence="3">
    <location>
        <begin position="199"/>
        <end position="213"/>
    </location>
</feature>
<dbReference type="Proteomes" id="UP000678499">
    <property type="component" value="Unassembled WGS sequence"/>
</dbReference>
<keyword evidence="1 2" id="KW-0482">Metalloprotease</keyword>
<dbReference type="SUPFAM" id="SSF55486">
    <property type="entry name" value="Metalloproteases ('zincins'), catalytic domain"/>
    <property type="match status" value="1"/>
</dbReference>
<comment type="caution">
    <text evidence="1">Lacks conserved residue(s) required for the propagation of feature annotation.</text>
</comment>
<dbReference type="InterPro" id="IPR006026">
    <property type="entry name" value="Peptidase_Metallo"/>
</dbReference>
<dbReference type="PRINTS" id="PR00480">
    <property type="entry name" value="ASTACIN"/>
</dbReference>
<feature type="binding site" evidence="1">
    <location>
        <position position="88"/>
    </location>
    <ligand>
        <name>Zn(2+)</name>
        <dbReference type="ChEBI" id="CHEBI:29105"/>
        <note>catalytic</note>
    </ligand>
</feature>
<name>A0A7R9GGS3_9CRUS</name>
<feature type="binding site" evidence="1">
    <location>
        <position position="78"/>
    </location>
    <ligand>
        <name>Zn(2+)</name>
        <dbReference type="ChEBI" id="CHEBI:29105"/>
        <note>catalytic</note>
    </ligand>
</feature>
<dbReference type="EMBL" id="CAJPEX010002256">
    <property type="protein sequence ID" value="CAG0920726.1"/>
    <property type="molecule type" value="Genomic_DNA"/>
</dbReference>
<dbReference type="InterPro" id="IPR001506">
    <property type="entry name" value="Peptidase_M12A"/>
</dbReference>
<keyword evidence="1 2" id="KW-0378">Hydrolase</keyword>
<keyword evidence="1 2" id="KW-0645">Protease</keyword>
<feature type="binding site" evidence="1">
    <location>
        <position position="82"/>
    </location>
    <ligand>
        <name>Zn(2+)</name>
        <dbReference type="ChEBI" id="CHEBI:29105"/>
        <note>catalytic</note>
    </ligand>
</feature>
<keyword evidence="1 2" id="KW-0479">Metal-binding</keyword>
<feature type="domain" description="Peptidase M12A" evidence="4">
    <location>
        <begin position="1"/>
        <end position="188"/>
    </location>
</feature>
<keyword evidence="1 2" id="KW-0862">Zinc</keyword>
<dbReference type="PANTHER" id="PTHR10127:SF850">
    <property type="entry name" value="METALLOENDOPEPTIDASE"/>
    <property type="match status" value="1"/>
</dbReference>
<feature type="compositionally biased region" description="Low complexity" evidence="3">
    <location>
        <begin position="220"/>
        <end position="230"/>
    </location>
</feature>
<accession>A0A7R9GGS3</accession>
<gene>
    <name evidence="5" type="ORF">NMOB1V02_LOCUS8232</name>
</gene>
<dbReference type="PANTHER" id="PTHR10127">
    <property type="entry name" value="DISCOIDIN, CUB, EGF, LAMININ , AND ZINC METALLOPROTEASE DOMAIN CONTAINING"/>
    <property type="match status" value="1"/>
</dbReference>
<protein>
    <recommendedName>
        <fullName evidence="2">Metalloendopeptidase</fullName>
        <ecNumber evidence="2">3.4.24.-</ecNumber>
    </recommendedName>
</protein>
<reference evidence="5" key="1">
    <citation type="submission" date="2020-11" db="EMBL/GenBank/DDBJ databases">
        <authorList>
            <person name="Tran Van P."/>
        </authorList>
    </citation>
    <scope>NUCLEOTIDE SEQUENCE</scope>
</reference>
<evidence type="ECO:0000313" key="5">
    <source>
        <dbReference type="EMBL" id="CAD7280574.1"/>
    </source>
</evidence>
<organism evidence="5">
    <name type="scientific">Notodromas monacha</name>
    <dbReference type="NCBI Taxonomy" id="399045"/>
    <lineage>
        <taxon>Eukaryota</taxon>
        <taxon>Metazoa</taxon>
        <taxon>Ecdysozoa</taxon>
        <taxon>Arthropoda</taxon>
        <taxon>Crustacea</taxon>
        <taxon>Oligostraca</taxon>
        <taxon>Ostracoda</taxon>
        <taxon>Podocopa</taxon>
        <taxon>Podocopida</taxon>
        <taxon>Cypridocopina</taxon>
        <taxon>Cypridoidea</taxon>
        <taxon>Cyprididae</taxon>
        <taxon>Notodromas</taxon>
    </lineage>
</organism>
<evidence type="ECO:0000256" key="2">
    <source>
        <dbReference type="RuleBase" id="RU361183"/>
    </source>
</evidence>
<proteinExistence type="predicted"/>
<dbReference type="GO" id="GO:0004222">
    <property type="term" value="F:metalloendopeptidase activity"/>
    <property type="evidence" value="ECO:0007669"/>
    <property type="project" value="UniProtKB-UniRule"/>
</dbReference>
<feature type="compositionally biased region" description="Polar residues" evidence="3">
    <location>
        <begin position="239"/>
        <end position="265"/>
    </location>
</feature>
<dbReference type="PROSITE" id="PS51864">
    <property type="entry name" value="ASTACIN"/>
    <property type="match status" value="1"/>
</dbReference>
<evidence type="ECO:0000313" key="6">
    <source>
        <dbReference type="Proteomes" id="UP000678499"/>
    </source>
</evidence>
<comment type="cofactor">
    <cofactor evidence="1 2">
        <name>Zn(2+)</name>
        <dbReference type="ChEBI" id="CHEBI:29105"/>
    </cofactor>
    <text evidence="1 2">Binds 1 zinc ion per subunit.</text>
</comment>
<evidence type="ECO:0000256" key="1">
    <source>
        <dbReference type="PROSITE-ProRule" id="PRU01211"/>
    </source>
</evidence>
<sequence>MSVGGQEAASIFKVLDRIKGVSCLTFVKRSNEVKFLWFIKPKEKGSCGSTFGYDPRPGKPTMIYLGKKRCFKQGVLLHEVLHGLGFGHEHARHDRDNFIKIIWSNVPEGKRLQFKKLPAKLYPVHGPYDFYSIMHYPLWPRSRQKVKGNQSIEPITQNKHSLIKHKIGQRIDLTTNDIEKIRVAYGCNKAKMNTKSTTVTRATSSATSTESSTFGKLESKSMSMSTNSTTQEYTRESIPINSTTTTEIPESIASENQNDATPAAM</sequence>
<feature type="active site" evidence="1">
    <location>
        <position position="79"/>
    </location>
</feature>
<evidence type="ECO:0000259" key="4">
    <source>
        <dbReference type="PROSITE" id="PS51864"/>
    </source>
</evidence>